<dbReference type="OMA" id="EQKEMNG"/>
<feature type="compositionally biased region" description="Polar residues" evidence="2">
    <location>
        <begin position="728"/>
        <end position="751"/>
    </location>
</feature>
<dbReference type="FunCoup" id="A0A2K1ZBU2">
    <property type="interactions" value="3916"/>
</dbReference>
<dbReference type="STRING" id="3694.A0A2K1ZBU2"/>
<feature type="coiled-coil region" evidence="1">
    <location>
        <begin position="622"/>
        <end position="659"/>
    </location>
</feature>
<proteinExistence type="predicted"/>
<dbReference type="PANTHER" id="PTHR47219">
    <property type="entry name" value="RAB GTPASE-ACTIVATING PROTEIN 1-LIKE"/>
    <property type="match status" value="1"/>
</dbReference>
<dbReference type="AlphaFoldDB" id="A0A2K1ZBU2"/>
<feature type="region of interest" description="Disordered" evidence="2">
    <location>
        <begin position="728"/>
        <end position="810"/>
    </location>
</feature>
<dbReference type="Gene3D" id="1.10.8.270">
    <property type="entry name" value="putative rabgap domain of human tbc1 domain family member 14 like domains"/>
    <property type="match status" value="1"/>
</dbReference>
<dbReference type="PROSITE" id="PS50086">
    <property type="entry name" value="TBC_RABGAP"/>
    <property type="match status" value="1"/>
</dbReference>
<keyword evidence="1" id="KW-0175">Coiled coil</keyword>
<name>A0A2K1ZBU2_POPTR</name>
<evidence type="ECO:0000313" key="5">
    <source>
        <dbReference type="Proteomes" id="UP000006729"/>
    </source>
</evidence>
<dbReference type="FunFam" id="1.10.472.80:FF:000013">
    <property type="entry name" value="TBC1 domain family member 8B"/>
    <property type="match status" value="1"/>
</dbReference>
<evidence type="ECO:0000256" key="1">
    <source>
        <dbReference type="SAM" id="Coils"/>
    </source>
</evidence>
<dbReference type="OrthoDB" id="17687at2759"/>
<dbReference type="Gramene" id="Potri.008G046600.1.v4.1">
    <property type="protein sequence ID" value="Potri.008G046600.1.v4.1"/>
    <property type="gene ID" value="Potri.008G046600.v4.1"/>
</dbReference>
<protein>
    <recommendedName>
        <fullName evidence="3">Rab-GAP TBC domain-containing protein</fullName>
    </recommendedName>
</protein>
<dbReference type="SUPFAM" id="SSF47923">
    <property type="entry name" value="Ypt/Rab-GAP domain of gyp1p"/>
    <property type="match status" value="2"/>
</dbReference>
<feature type="region of interest" description="Disordered" evidence="2">
    <location>
        <begin position="270"/>
        <end position="289"/>
    </location>
</feature>
<dbReference type="SMR" id="A0A2K1ZBU2"/>
<feature type="compositionally biased region" description="Low complexity" evidence="2">
    <location>
        <begin position="198"/>
        <end position="215"/>
    </location>
</feature>
<dbReference type="KEGG" id="pop:7457898"/>
<dbReference type="Proteomes" id="UP000006729">
    <property type="component" value="Chromosome 8"/>
</dbReference>
<feature type="compositionally biased region" description="Polar residues" evidence="2">
    <location>
        <begin position="793"/>
        <end position="810"/>
    </location>
</feature>
<sequence length="810" mass="91746">MKSQTKSINPLTAFEHKRDAYGFAVRPQHLQRYREYANIYQEEEEERSDRWKTFLEQQADSSQLPINGTSSEKYNKELHAEATEQEINNGSEKGVDISGEEPSSDVLLENVTEEKQSATSKKTHGIQIWTEIRPSLRVIEDMMSLRIMRKGNQSKDQQETKKERMVPSFEDAKSAKGASEEDSEDEFYDVERSDPNQDTSSSDSASAPATGAPADALPPESSFPWKEELEVLVRGGVPMALRGELWQAFVGARTRRVEKYYQDLLASETNSGNHVDQQSDSDTKGSTADTVCVPEKWKGQIEKDLPRTFPGHPALDNDGRDALRRLLTAYARHNPAVGYCQAMNFFAALLLLLMPEENAFWTLMGIIDDYFDGYYSEEMIESQVDQLVFEELVRERFPKLVNHLDYQGVQVAWVTGPWFLSIFMNMLPWESVLRVWDVLLYEGNRVMLFRTALALMELYGPALVTTKDAGDAVTLLQSLAGSTFDSSQLVLTACMGYQNVNETRLQELRNKHRQAVITMVEERTKGLQALRDSQGLATKLYNFKHDRKSILMETTKKTSGELSRSESGSTNADEVLISLTGDAEIDSVPDQVVWLKVELCKLLEEKRSTMLRAEELETALMEMVKQDNRRQLSARVEQLEQEVSELRRALADKQEQENAMLQVLMRVEQDQKVTEDARIYAEQDAAAQRYAAQVLQEKYEQAIASLAEMEKRVVMAESMLEATLQYQSGQLKAQPSPRSSHPDSQTRANQEPEQEIPARKIGLLARPFGLGWRDRNKGKPATVEEASDDKSTNEGQNPEQETNGISAHDK</sequence>
<dbReference type="EMBL" id="CM009297">
    <property type="protein sequence ID" value="PNT22743.2"/>
    <property type="molecule type" value="Genomic_DNA"/>
</dbReference>
<evidence type="ECO:0000259" key="3">
    <source>
        <dbReference type="PROSITE" id="PS50086"/>
    </source>
</evidence>
<dbReference type="SMART" id="SM00164">
    <property type="entry name" value="TBC"/>
    <property type="match status" value="1"/>
</dbReference>
<gene>
    <name evidence="4" type="ORF">POPTR_008G046600</name>
</gene>
<feature type="domain" description="Rab-GAP TBC" evidence="3">
    <location>
        <begin position="236"/>
        <end position="443"/>
    </location>
</feature>
<organism evidence="4 5">
    <name type="scientific">Populus trichocarpa</name>
    <name type="common">Western balsam poplar</name>
    <name type="synonym">Populus balsamifera subsp. trichocarpa</name>
    <dbReference type="NCBI Taxonomy" id="3694"/>
    <lineage>
        <taxon>Eukaryota</taxon>
        <taxon>Viridiplantae</taxon>
        <taxon>Streptophyta</taxon>
        <taxon>Embryophyta</taxon>
        <taxon>Tracheophyta</taxon>
        <taxon>Spermatophyta</taxon>
        <taxon>Magnoliopsida</taxon>
        <taxon>eudicotyledons</taxon>
        <taxon>Gunneridae</taxon>
        <taxon>Pentapetalae</taxon>
        <taxon>rosids</taxon>
        <taxon>fabids</taxon>
        <taxon>Malpighiales</taxon>
        <taxon>Salicaceae</taxon>
        <taxon>Saliceae</taxon>
        <taxon>Populus</taxon>
    </lineage>
</organism>
<feature type="region of interest" description="Disordered" evidence="2">
    <location>
        <begin position="148"/>
        <end position="221"/>
    </location>
</feature>
<dbReference type="ExpressionAtlas" id="A0A2K1ZBU2">
    <property type="expression patterns" value="baseline"/>
</dbReference>
<evidence type="ECO:0000313" key="4">
    <source>
        <dbReference type="EMBL" id="PNT22743.2"/>
    </source>
</evidence>
<dbReference type="Gene3D" id="1.10.472.80">
    <property type="entry name" value="Ypt/Rab-GAP domain of gyp1p, domain 3"/>
    <property type="match status" value="1"/>
</dbReference>
<dbReference type="Pfam" id="PF00566">
    <property type="entry name" value="RabGAP-TBC"/>
    <property type="match status" value="1"/>
</dbReference>
<feature type="compositionally biased region" description="Basic and acidic residues" evidence="2">
    <location>
        <begin position="156"/>
        <end position="174"/>
    </location>
</feature>
<dbReference type="PANTHER" id="PTHR47219:SF20">
    <property type="entry name" value="TBC1 DOMAIN FAMILY MEMBER 2B"/>
    <property type="match status" value="1"/>
</dbReference>
<evidence type="ECO:0000256" key="2">
    <source>
        <dbReference type="SAM" id="MobiDB-lite"/>
    </source>
</evidence>
<dbReference type="FunFam" id="1.10.8.270:FF:000018">
    <property type="entry name" value="Ypt/Rab-GAP domain of gyp1p superfamily protein"/>
    <property type="match status" value="1"/>
</dbReference>
<dbReference type="InterPro" id="IPR000195">
    <property type="entry name" value="Rab-GAP-TBC_dom"/>
</dbReference>
<dbReference type="InterPro" id="IPR050302">
    <property type="entry name" value="Rab_GAP_TBC_domain"/>
</dbReference>
<keyword evidence="5" id="KW-1185">Reference proteome</keyword>
<dbReference type="InParanoid" id="A0A2K1ZBU2"/>
<reference evidence="4 5" key="1">
    <citation type="journal article" date="2006" name="Science">
        <title>The genome of black cottonwood, Populus trichocarpa (Torr. &amp; Gray).</title>
        <authorList>
            <person name="Tuskan G.A."/>
            <person name="Difazio S."/>
            <person name="Jansson S."/>
            <person name="Bohlmann J."/>
            <person name="Grigoriev I."/>
            <person name="Hellsten U."/>
            <person name="Putnam N."/>
            <person name="Ralph S."/>
            <person name="Rombauts S."/>
            <person name="Salamov A."/>
            <person name="Schein J."/>
            <person name="Sterck L."/>
            <person name="Aerts A."/>
            <person name="Bhalerao R.R."/>
            <person name="Bhalerao R.P."/>
            <person name="Blaudez D."/>
            <person name="Boerjan W."/>
            <person name="Brun A."/>
            <person name="Brunner A."/>
            <person name="Busov V."/>
            <person name="Campbell M."/>
            <person name="Carlson J."/>
            <person name="Chalot M."/>
            <person name="Chapman J."/>
            <person name="Chen G.L."/>
            <person name="Cooper D."/>
            <person name="Coutinho P.M."/>
            <person name="Couturier J."/>
            <person name="Covert S."/>
            <person name="Cronk Q."/>
            <person name="Cunningham R."/>
            <person name="Davis J."/>
            <person name="Degroeve S."/>
            <person name="Dejardin A."/>
            <person name="Depamphilis C."/>
            <person name="Detter J."/>
            <person name="Dirks B."/>
            <person name="Dubchak I."/>
            <person name="Duplessis S."/>
            <person name="Ehlting J."/>
            <person name="Ellis B."/>
            <person name="Gendler K."/>
            <person name="Goodstein D."/>
            <person name="Gribskov M."/>
            <person name="Grimwood J."/>
            <person name="Groover A."/>
            <person name="Gunter L."/>
            <person name="Hamberger B."/>
            <person name="Heinze B."/>
            <person name="Helariutta Y."/>
            <person name="Henrissat B."/>
            <person name="Holligan D."/>
            <person name="Holt R."/>
            <person name="Huang W."/>
            <person name="Islam-Faridi N."/>
            <person name="Jones S."/>
            <person name="Jones-Rhoades M."/>
            <person name="Jorgensen R."/>
            <person name="Joshi C."/>
            <person name="Kangasjarvi J."/>
            <person name="Karlsson J."/>
            <person name="Kelleher C."/>
            <person name="Kirkpatrick R."/>
            <person name="Kirst M."/>
            <person name="Kohler A."/>
            <person name="Kalluri U."/>
            <person name="Larimer F."/>
            <person name="Leebens-Mack J."/>
            <person name="Leple J.C."/>
            <person name="Locascio P."/>
            <person name="Lou Y."/>
            <person name="Lucas S."/>
            <person name="Martin F."/>
            <person name="Montanini B."/>
            <person name="Napoli C."/>
            <person name="Nelson D.R."/>
            <person name="Nelson C."/>
            <person name="Nieminen K."/>
            <person name="Nilsson O."/>
            <person name="Pereda V."/>
            <person name="Peter G."/>
            <person name="Philippe R."/>
            <person name="Pilate G."/>
            <person name="Poliakov A."/>
            <person name="Razumovskaya J."/>
            <person name="Richardson P."/>
            <person name="Rinaldi C."/>
            <person name="Ritland K."/>
            <person name="Rouze P."/>
            <person name="Ryaboy D."/>
            <person name="Schmutz J."/>
            <person name="Schrader J."/>
            <person name="Segerman B."/>
            <person name="Shin H."/>
            <person name="Siddiqui A."/>
            <person name="Sterky F."/>
            <person name="Terry A."/>
            <person name="Tsai C.J."/>
            <person name="Uberbacher E."/>
            <person name="Unneberg P."/>
            <person name="Vahala J."/>
            <person name="Wall K."/>
            <person name="Wessler S."/>
            <person name="Yang G."/>
            <person name="Yin T."/>
            <person name="Douglas C."/>
            <person name="Marra M."/>
            <person name="Sandberg G."/>
            <person name="Van de Peer Y."/>
            <person name="Rokhsar D."/>
        </authorList>
    </citation>
    <scope>NUCLEOTIDE SEQUENCE [LARGE SCALE GENOMIC DNA]</scope>
    <source>
        <strain evidence="5">cv. Nisqually</strain>
    </source>
</reference>
<accession>A0A2K1ZBU2</accession>
<dbReference type="InterPro" id="IPR035969">
    <property type="entry name" value="Rab-GAP_TBC_sf"/>
</dbReference>
<dbReference type="GO" id="GO:0005096">
    <property type="term" value="F:GTPase activator activity"/>
    <property type="evidence" value="ECO:0000318"/>
    <property type="project" value="GO_Central"/>
</dbReference>